<proteinExistence type="predicted"/>
<gene>
    <name evidence="2" type="ORF">D0Z07_7971</name>
</gene>
<feature type="chain" id="PRO_5040126530" evidence="1">
    <location>
        <begin position="17"/>
        <end position="530"/>
    </location>
</feature>
<dbReference type="InterPro" id="IPR038921">
    <property type="entry name" value="YOR389W-like"/>
</dbReference>
<reference evidence="2" key="1">
    <citation type="submission" date="2019-07" db="EMBL/GenBank/DDBJ databases">
        <title>Hyphodiscus hymeniophilus genome sequencing and assembly.</title>
        <authorList>
            <person name="Kramer G."/>
            <person name="Nodwell J."/>
        </authorList>
    </citation>
    <scope>NUCLEOTIDE SEQUENCE</scope>
    <source>
        <strain evidence="2">ATCC 34498</strain>
    </source>
</reference>
<evidence type="ECO:0000313" key="3">
    <source>
        <dbReference type="Proteomes" id="UP000785200"/>
    </source>
</evidence>
<evidence type="ECO:0000256" key="1">
    <source>
        <dbReference type="SAM" id="SignalP"/>
    </source>
</evidence>
<name>A0A9P6SQZ0_9HELO</name>
<keyword evidence="1" id="KW-0732">Signal</keyword>
<dbReference type="Proteomes" id="UP000785200">
    <property type="component" value="Unassembled WGS sequence"/>
</dbReference>
<organism evidence="2 3">
    <name type="scientific">Hyphodiscus hymeniophilus</name>
    <dbReference type="NCBI Taxonomy" id="353542"/>
    <lineage>
        <taxon>Eukaryota</taxon>
        <taxon>Fungi</taxon>
        <taxon>Dikarya</taxon>
        <taxon>Ascomycota</taxon>
        <taxon>Pezizomycotina</taxon>
        <taxon>Leotiomycetes</taxon>
        <taxon>Helotiales</taxon>
        <taxon>Hyphodiscaceae</taxon>
        <taxon>Hyphodiscus</taxon>
    </lineage>
</organism>
<dbReference type="EMBL" id="VNKQ01000017">
    <property type="protein sequence ID" value="KAG0646032.1"/>
    <property type="molecule type" value="Genomic_DNA"/>
</dbReference>
<protein>
    <submittedName>
        <fullName evidence="2">Uncharacterized protein</fullName>
    </submittedName>
</protein>
<accession>A0A9P6SQZ0</accession>
<sequence>MIPILLLVFFFHLADASIPQKPLTSQNQHGPSIASATENANLLFNAIYSSMRQWGSSVQHNGMSFFPASIPEGTLLYHGSAVPDRPIGLEWLAFEIPHAEMFSVGFRRIRNRTDGGRSSESAENHVEFLDPRNMSPQYLWALEEPPNYERVPGYLQIYQVNRPLKVLYLDGMAAAKCSRGTLDSQDLLLLNLTKGDFAERERAEGLCALGEKWGVEGFIRMECGFELIKCDFSDGLDVISHKLRPNLDEPAGWNDIFLLDFVRDIANRYQGIDGGRVHLDYSSMVSAYFYPANLSNPAEDPGQWKLPRLVASEEEVLRRIKSDVELAVKDWKPTVGVDWQGVADMIVKRYSARLQWMASGMPQRTFLLQTNMLINTFIDYGVSESQDPVTVCSEHYLQPVQLVTETDRLLEAGFKTVTRRICSTIFEVRRSLLEKQKDDNINEDDDVSAEMELIRDLTTWLDWSDWKTCGQCELDEVCLIAIFPFGTVEDHYQYVSLVSFLRSRFVLKVVRRFVLSSPPSMISVLLNISV</sequence>
<comment type="caution">
    <text evidence="2">The sequence shown here is derived from an EMBL/GenBank/DDBJ whole genome shotgun (WGS) entry which is preliminary data.</text>
</comment>
<keyword evidence="3" id="KW-1185">Reference proteome</keyword>
<dbReference type="OrthoDB" id="10261782at2759"/>
<dbReference type="PANTHER" id="PTHR35204">
    <property type="entry name" value="YALI0A21131P"/>
    <property type="match status" value="1"/>
</dbReference>
<evidence type="ECO:0000313" key="2">
    <source>
        <dbReference type="EMBL" id="KAG0646032.1"/>
    </source>
</evidence>
<dbReference type="AlphaFoldDB" id="A0A9P6SQZ0"/>
<dbReference type="PANTHER" id="PTHR35204:SF1">
    <property type="entry name" value="ENTEROTOXIN"/>
    <property type="match status" value="1"/>
</dbReference>
<feature type="signal peptide" evidence="1">
    <location>
        <begin position="1"/>
        <end position="16"/>
    </location>
</feature>